<dbReference type="InterPro" id="IPR036049">
    <property type="entry name" value="Ribosomal_uL29_sf"/>
</dbReference>
<comment type="similarity">
    <text evidence="1 5">Belongs to the universal ribosomal protein uL29 family.</text>
</comment>
<evidence type="ECO:0000256" key="5">
    <source>
        <dbReference type="HAMAP-Rule" id="MF_00374"/>
    </source>
</evidence>
<dbReference type="EMBL" id="MHJH01000006">
    <property type="protein sequence ID" value="OGY65050.1"/>
    <property type="molecule type" value="Genomic_DNA"/>
</dbReference>
<dbReference type="GO" id="GO:0003735">
    <property type="term" value="F:structural constituent of ribosome"/>
    <property type="evidence" value="ECO:0007669"/>
    <property type="project" value="InterPro"/>
</dbReference>
<evidence type="ECO:0000313" key="7">
    <source>
        <dbReference type="Proteomes" id="UP000177174"/>
    </source>
</evidence>
<dbReference type="Proteomes" id="UP000177174">
    <property type="component" value="Unassembled WGS sequence"/>
</dbReference>
<dbReference type="GO" id="GO:0005840">
    <property type="term" value="C:ribosome"/>
    <property type="evidence" value="ECO:0007669"/>
    <property type="project" value="UniProtKB-KW"/>
</dbReference>
<keyword evidence="2 5" id="KW-0689">Ribosomal protein</keyword>
<organism evidence="6 7">
    <name type="scientific">Candidatus Harrisonbacteria bacterium RIFCSPHIGHO2_12_FULL_48_16</name>
    <dbReference type="NCBI Taxonomy" id="1798405"/>
    <lineage>
        <taxon>Bacteria</taxon>
        <taxon>Candidatus Harrisoniibacteriota</taxon>
    </lineage>
</organism>
<evidence type="ECO:0000313" key="6">
    <source>
        <dbReference type="EMBL" id="OGY65050.1"/>
    </source>
</evidence>
<dbReference type="HAMAP" id="MF_00374">
    <property type="entry name" value="Ribosomal_uL29"/>
    <property type="match status" value="1"/>
</dbReference>
<dbReference type="STRING" id="1798405.A3E64_01295"/>
<dbReference type="AlphaFoldDB" id="A0A1G1ZMR6"/>
<proteinExistence type="inferred from homology"/>
<evidence type="ECO:0000256" key="1">
    <source>
        <dbReference type="ARBA" id="ARBA00009254"/>
    </source>
</evidence>
<sequence>MKKNELEQLKNKPVGELKRNLMEHRDRLWNLKTDLAAGKVKNVKEIQKVKKTIARILTFIHGK</sequence>
<dbReference type="NCBIfam" id="TIGR00012">
    <property type="entry name" value="L29"/>
    <property type="match status" value="1"/>
</dbReference>
<protein>
    <recommendedName>
        <fullName evidence="4 5">Large ribosomal subunit protein uL29</fullName>
    </recommendedName>
</protein>
<name>A0A1G1ZMR6_9BACT</name>
<keyword evidence="3 5" id="KW-0687">Ribonucleoprotein</keyword>
<dbReference type="InterPro" id="IPR001854">
    <property type="entry name" value="Ribosomal_uL29"/>
</dbReference>
<evidence type="ECO:0000256" key="4">
    <source>
        <dbReference type="ARBA" id="ARBA00035204"/>
    </source>
</evidence>
<dbReference type="SUPFAM" id="SSF46561">
    <property type="entry name" value="Ribosomal protein L29 (L29p)"/>
    <property type="match status" value="1"/>
</dbReference>
<reference evidence="6 7" key="1">
    <citation type="journal article" date="2016" name="Nat. Commun.">
        <title>Thousands of microbial genomes shed light on interconnected biogeochemical processes in an aquifer system.</title>
        <authorList>
            <person name="Anantharaman K."/>
            <person name="Brown C.T."/>
            <person name="Hug L.A."/>
            <person name="Sharon I."/>
            <person name="Castelle C.J."/>
            <person name="Probst A.J."/>
            <person name="Thomas B.C."/>
            <person name="Singh A."/>
            <person name="Wilkins M.J."/>
            <person name="Karaoz U."/>
            <person name="Brodie E.L."/>
            <person name="Williams K.H."/>
            <person name="Hubbard S.S."/>
            <person name="Banfield J.F."/>
        </authorList>
    </citation>
    <scope>NUCLEOTIDE SEQUENCE [LARGE SCALE GENOMIC DNA]</scope>
</reference>
<dbReference type="GO" id="GO:1990904">
    <property type="term" value="C:ribonucleoprotein complex"/>
    <property type="evidence" value="ECO:0007669"/>
    <property type="project" value="UniProtKB-KW"/>
</dbReference>
<gene>
    <name evidence="5" type="primary">rpmC</name>
    <name evidence="6" type="ORF">A3E64_01295</name>
</gene>
<dbReference type="Pfam" id="PF00831">
    <property type="entry name" value="Ribosomal_L29"/>
    <property type="match status" value="1"/>
</dbReference>
<evidence type="ECO:0000256" key="3">
    <source>
        <dbReference type="ARBA" id="ARBA00023274"/>
    </source>
</evidence>
<comment type="caution">
    <text evidence="6">The sequence shown here is derived from an EMBL/GenBank/DDBJ whole genome shotgun (WGS) entry which is preliminary data.</text>
</comment>
<accession>A0A1G1ZMR6</accession>
<dbReference type="Gene3D" id="1.10.287.310">
    <property type="match status" value="1"/>
</dbReference>
<dbReference type="GO" id="GO:0006412">
    <property type="term" value="P:translation"/>
    <property type="evidence" value="ECO:0007669"/>
    <property type="project" value="UniProtKB-UniRule"/>
</dbReference>
<evidence type="ECO:0000256" key="2">
    <source>
        <dbReference type="ARBA" id="ARBA00022980"/>
    </source>
</evidence>